<evidence type="ECO:0000313" key="1">
    <source>
        <dbReference type="EMBL" id="KAF3768276.1"/>
    </source>
</evidence>
<accession>A0A9P5CSF6</accession>
<dbReference type="GeneID" id="63833776"/>
<dbReference type="AlphaFoldDB" id="A0A9P5CSF6"/>
<comment type="caution">
    <text evidence="1">The sequence shown here is derived from an EMBL/GenBank/DDBJ whole genome shotgun (WGS) entry which is preliminary data.</text>
</comment>
<dbReference type="Proteomes" id="UP000803844">
    <property type="component" value="Unassembled WGS sequence"/>
</dbReference>
<dbReference type="EMBL" id="MU032345">
    <property type="protein sequence ID" value="KAF3768276.1"/>
    <property type="molecule type" value="Genomic_DNA"/>
</dbReference>
<keyword evidence="2" id="KW-1185">Reference proteome</keyword>
<protein>
    <submittedName>
        <fullName evidence="1">Uncharacterized protein</fullName>
    </submittedName>
</protein>
<reference evidence="1" key="1">
    <citation type="journal article" date="2020" name="Phytopathology">
        <title>Genome sequence of the chestnut blight fungus Cryphonectria parasitica EP155: A fundamental resource for an archetypical invasive plant pathogen.</title>
        <authorList>
            <person name="Crouch J.A."/>
            <person name="Dawe A."/>
            <person name="Aerts A."/>
            <person name="Barry K."/>
            <person name="Churchill A.C.L."/>
            <person name="Grimwood J."/>
            <person name="Hillman B."/>
            <person name="Milgroom M.G."/>
            <person name="Pangilinan J."/>
            <person name="Smith M."/>
            <person name="Salamov A."/>
            <person name="Schmutz J."/>
            <person name="Yadav J."/>
            <person name="Grigoriev I.V."/>
            <person name="Nuss D."/>
        </authorList>
    </citation>
    <scope>NUCLEOTIDE SEQUENCE</scope>
    <source>
        <strain evidence="1">EP155</strain>
    </source>
</reference>
<organism evidence="1 2">
    <name type="scientific">Cryphonectria parasitica (strain ATCC 38755 / EP155)</name>
    <dbReference type="NCBI Taxonomy" id="660469"/>
    <lineage>
        <taxon>Eukaryota</taxon>
        <taxon>Fungi</taxon>
        <taxon>Dikarya</taxon>
        <taxon>Ascomycota</taxon>
        <taxon>Pezizomycotina</taxon>
        <taxon>Sordariomycetes</taxon>
        <taxon>Sordariomycetidae</taxon>
        <taxon>Diaporthales</taxon>
        <taxon>Cryphonectriaceae</taxon>
        <taxon>Cryphonectria-Endothia species complex</taxon>
        <taxon>Cryphonectria</taxon>
    </lineage>
</organism>
<evidence type="ECO:0000313" key="2">
    <source>
        <dbReference type="Proteomes" id="UP000803844"/>
    </source>
</evidence>
<dbReference type="OrthoDB" id="5241776at2759"/>
<name>A0A9P5CSF6_CRYP1</name>
<dbReference type="RefSeq" id="XP_040779237.1">
    <property type="nucleotide sequence ID" value="XM_040916647.1"/>
</dbReference>
<gene>
    <name evidence="1" type="ORF">M406DRAFT_249884</name>
</gene>
<proteinExistence type="predicted"/>
<sequence length="116" mass="13449">MHDLAFLIEILNRINKSRICKPSSVPKSIQDRDLLVSRLLENFIEMPVCSYCEDCSFEFCKVFPGDSSRCIECIRLGCSKCNVISSSPEKLRNIAIQHRKLENEIEKRKIELLCLR</sequence>